<dbReference type="PANTHER" id="PTHR10655:SF63">
    <property type="entry name" value="PHOSPHOLIPASE_CARBOXYLESTERASE_THIOESTERASE DOMAIN-CONTAINING PROTEIN"/>
    <property type="match status" value="1"/>
</dbReference>
<feature type="non-terminal residue" evidence="3">
    <location>
        <position position="232"/>
    </location>
</feature>
<keyword evidence="3" id="KW-0378">Hydrolase</keyword>
<evidence type="ECO:0000256" key="1">
    <source>
        <dbReference type="ARBA" id="ARBA00006499"/>
    </source>
</evidence>
<dbReference type="InterPro" id="IPR029058">
    <property type="entry name" value="AB_hydrolase_fold"/>
</dbReference>
<dbReference type="EMBL" id="MU004188">
    <property type="protein sequence ID" value="KAF2495818.1"/>
    <property type="molecule type" value="Genomic_DNA"/>
</dbReference>
<reference evidence="3" key="1">
    <citation type="journal article" date="2020" name="Stud. Mycol.">
        <title>101 Dothideomycetes genomes: a test case for predicting lifestyles and emergence of pathogens.</title>
        <authorList>
            <person name="Haridas S."/>
            <person name="Albert R."/>
            <person name="Binder M."/>
            <person name="Bloem J."/>
            <person name="Labutti K."/>
            <person name="Salamov A."/>
            <person name="Andreopoulos B."/>
            <person name="Baker S."/>
            <person name="Barry K."/>
            <person name="Bills G."/>
            <person name="Bluhm B."/>
            <person name="Cannon C."/>
            <person name="Castanera R."/>
            <person name="Culley D."/>
            <person name="Daum C."/>
            <person name="Ezra D."/>
            <person name="Gonzalez J."/>
            <person name="Henrissat B."/>
            <person name="Kuo A."/>
            <person name="Liang C."/>
            <person name="Lipzen A."/>
            <person name="Lutzoni F."/>
            <person name="Magnuson J."/>
            <person name="Mondo S."/>
            <person name="Nolan M."/>
            <person name="Ohm R."/>
            <person name="Pangilinan J."/>
            <person name="Park H.-J."/>
            <person name="Ramirez L."/>
            <person name="Alfaro M."/>
            <person name="Sun H."/>
            <person name="Tritt A."/>
            <person name="Yoshinaga Y."/>
            <person name="Zwiers L.-H."/>
            <person name="Turgeon B."/>
            <person name="Goodwin S."/>
            <person name="Spatafora J."/>
            <person name="Crous P."/>
            <person name="Grigoriev I."/>
        </authorList>
    </citation>
    <scope>NUCLEOTIDE SEQUENCE</scope>
    <source>
        <strain evidence="3">CBS 269.34</strain>
    </source>
</reference>
<dbReference type="InterPro" id="IPR003140">
    <property type="entry name" value="PLipase/COase/thioEstase"/>
</dbReference>
<dbReference type="InterPro" id="IPR050565">
    <property type="entry name" value="LYPA1-2/EST-like"/>
</dbReference>
<dbReference type="PANTHER" id="PTHR10655">
    <property type="entry name" value="LYSOPHOSPHOLIPASE-RELATED"/>
    <property type="match status" value="1"/>
</dbReference>
<name>A0A6A6QTI2_9PEZI</name>
<evidence type="ECO:0000313" key="4">
    <source>
        <dbReference type="Proteomes" id="UP000799750"/>
    </source>
</evidence>
<evidence type="ECO:0000259" key="2">
    <source>
        <dbReference type="Pfam" id="PF02230"/>
    </source>
</evidence>
<feature type="non-terminal residue" evidence="3">
    <location>
        <position position="1"/>
    </location>
</feature>
<organism evidence="3 4">
    <name type="scientific">Lophium mytilinum</name>
    <dbReference type="NCBI Taxonomy" id="390894"/>
    <lineage>
        <taxon>Eukaryota</taxon>
        <taxon>Fungi</taxon>
        <taxon>Dikarya</taxon>
        <taxon>Ascomycota</taxon>
        <taxon>Pezizomycotina</taxon>
        <taxon>Dothideomycetes</taxon>
        <taxon>Pleosporomycetidae</taxon>
        <taxon>Mytilinidiales</taxon>
        <taxon>Mytilinidiaceae</taxon>
        <taxon>Lophium</taxon>
    </lineage>
</organism>
<dbReference type="Pfam" id="PF02230">
    <property type="entry name" value="Abhydrolase_2"/>
    <property type="match status" value="1"/>
</dbReference>
<dbReference type="SUPFAM" id="SSF53474">
    <property type="entry name" value="alpha/beta-Hydrolases"/>
    <property type="match status" value="1"/>
</dbReference>
<accession>A0A6A6QTI2</accession>
<dbReference type="GO" id="GO:0008474">
    <property type="term" value="F:palmitoyl-(protein) hydrolase activity"/>
    <property type="evidence" value="ECO:0007669"/>
    <property type="project" value="TreeGrafter"/>
</dbReference>
<dbReference type="OrthoDB" id="2418081at2759"/>
<keyword evidence="4" id="KW-1185">Reference proteome</keyword>
<protein>
    <submittedName>
        <fullName evidence="3">Alpha/beta-hydrolase</fullName>
    </submittedName>
</protein>
<dbReference type="GO" id="GO:0052689">
    <property type="term" value="F:carboxylic ester hydrolase activity"/>
    <property type="evidence" value="ECO:0007669"/>
    <property type="project" value="TreeGrafter"/>
</dbReference>
<dbReference type="Proteomes" id="UP000799750">
    <property type="component" value="Unassembled WGS sequence"/>
</dbReference>
<comment type="similarity">
    <text evidence="1">Belongs to the AB hydrolase superfamily. AB hydrolase 2 family.</text>
</comment>
<proteinExistence type="inferred from homology"/>
<sequence>VIFLHGRGSTATEFESEFFESQDSDDRFLTHILPGFKWVFPCAAMRHAEVDDEEMCQWFDMSSVQRPNEHQEVQKQGLHESVEFILRVLKDESAEVPMDRIFLGGISQGCATAIHALFQNGVRLGGFIGLSSWLPFQPEIQSIAERTCSPETRIEAIQQLLPSKKGVDGPAALQTPVYLSHSEDDAVVPVVNGRALGATLKELGMKVDISIYSEGGHWVNEPQGVDDMVSFI</sequence>
<dbReference type="Gene3D" id="3.40.50.1820">
    <property type="entry name" value="alpha/beta hydrolase"/>
    <property type="match status" value="1"/>
</dbReference>
<dbReference type="AlphaFoldDB" id="A0A6A6QTI2"/>
<feature type="domain" description="Phospholipase/carboxylesterase/thioesterase" evidence="2">
    <location>
        <begin position="1"/>
        <end position="232"/>
    </location>
</feature>
<gene>
    <name evidence="3" type="ORF">BU16DRAFT_435618</name>
</gene>
<dbReference type="GO" id="GO:0005737">
    <property type="term" value="C:cytoplasm"/>
    <property type="evidence" value="ECO:0007669"/>
    <property type="project" value="TreeGrafter"/>
</dbReference>
<evidence type="ECO:0000313" key="3">
    <source>
        <dbReference type="EMBL" id="KAF2495818.1"/>
    </source>
</evidence>